<dbReference type="Gene3D" id="1.10.287.610">
    <property type="entry name" value="Helix hairpin bin"/>
    <property type="match status" value="1"/>
</dbReference>
<dbReference type="GO" id="GO:0006412">
    <property type="term" value="P:translation"/>
    <property type="evidence" value="ECO:0007669"/>
    <property type="project" value="UniProtKB-UniRule"/>
</dbReference>
<evidence type="ECO:0000313" key="8">
    <source>
        <dbReference type="EMBL" id="OGB85324.1"/>
    </source>
</evidence>
<reference evidence="8 9" key="1">
    <citation type="journal article" date="2016" name="Nat. Commun.">
        <title>Thousands of microbial genomes shed light on interconnected biogeochemical processes in an aquifer system.</title>
        <authorList>
            <person name="Anantharaman K."/>
            <person name="Brown C.T."/>
            <person name="Hug L.A."/>
            <person name="Sharon I."/>
            <person name="Castelle C.J."/>
            <person name="Probst A.J."/>
            <person name="Thomas B.C."/>
            <person name="Singh A."/>
            <person name="Wilkins M.J."/>
            <person name="Karaoz U."/>
            <person name="Brodie E.L."/>
            <person name="Williams K.H."/>
            <person name="Hubbard S.S."/>
            <person name="Banfield J.F."/>
        </authorList>
    </citation>
    <scope>NUCLEOTIDE SEQUENCE [LARGE SCALE GENOMIC DNA]</scope>
</reference>
<dbReference type="PANTHER" id="PTHR12534">
    <property type="entry name" value="30S RIBOSOMAL PROTEIN S2 PROKARYOTIC AND ORGANELLAR"/>
    <property type="match status" value="1"/>
</dbReference>
<sequence>MGKLSVEEMLEAGLHFGHQTFRWHPKMKPYIFDARDGIHIIDLVQTEEKLKAALDFAAQLSKQGGNILLVGTKRQASDIIAEVAKAAGLPYVANRWPGGLLTNFSSIKNRINYLKQLREKMASKDFGDMTKKEVGLLEKELANLEESFGGVDNLTALPDALFIVDVLREKIALKEALRLNIPVIAMVDTNADPSGIEFVIPANDDAKQGIRMISQAIVDTLGGKRPVSGSESLKARGGVVPKSKKAVEQLEEQALDSKDITEVLEQKEVQLAEAKHEEEKLEAEKREKRATTKRKA</sequence>
<dbReference type="InterPro" id="IPR005706">
    <property type="entry name" value="Ribosomal_uS2_bac/mit/plastid"/>
</dbReference>
<dbReference type="PROSITE" id="PS00962">
    <property type="entry name" value="RIBOSOMAL_S2_1"/>
    <property type="match status" value="1"/>
</dbReference>
<organism evidence="8 9">
    <name type="scientific">candidate division Kazan bacterium RIFCSPLOWO2_01_FULL_48_13</name>
    <dbReference type="NCBI Taxonomy" id="1798539"/>
    <lineage>
        <taxon>Bacteria</taxon>
        <taxon>Bacteria division Kazan-3B-28</taxon>
    </lineage>
</organism>
<dbReference type="CDD" id="cd01425">
    <property type="entry name" value="RPS2"/>
    <property type="match status" value="1"/>
</dbReference>
<protein>
    <recommendedName>
        <fullName evidence="4 5">Small ribosomal subunit protein uS2</fullName>
    </recommendedName>
</protein>
<dbReference type="EMBL" id="METE01000004">
    <property type="protein sequence ID" value="OGB85324.1"/>
    <property type="molecule type" value="Genomic_DNA"/>
</dbReference>
<dbReference type="PRINTS" id="PR00395">
    <property type="entry name" value="RIBOSOMALS2"/>
</dbReference>
<dbReference type="PANTHER" id="PTHR12534:SF0">
    <property type="entry name" value="SMALL RIBOSOMAL SUBUNIT PROTEIN US2M"/>
    <property type="match status" value="1"/>
</dbReference>
<evidence type="ECO:0000256" key="4">
    <source>
        <dbReference type="ARBA" id="ARBA00035256"/>
    </source>
</evidence>
<proteinExistence type="inferred from homology"/>
<dbReference type="PROSITE" id="PS00963">
    <property type="entry name" value="RIBOSOMAL_S2_2"/>
    <property type="match status" value="1"/>
</dbReference>
<dbReference type="Proteomes" id="UP000179010">
    <property type="component" value="Unassembled WGS sequence"/>
</dbReference>
<evidence type="ECO:0000256" key="2">
    <source>
        <dbReference type="ARBA" id="ARBA00022980"/>
    </source>
</evidence>
<feature type="region of interest" description="Disordered" evidence="7">
    <location>
        <begin position="272"/>
        <end position="296"/>
    </location>
</feature>
<dbReference type="HAMAP" id="MF_00291_B">
    <property type="entry name" value="Ribosomal_uS2_B"/>
    <property type="match status" value="1"/>
</dbReference>
<dbReference type="SUPFAM" id="SSF52313">
    <property type="entry name" value="Ribosomal protein S2"/>
    <property type="match status" value="1"/>
</dbReference>
<accession>A0A1F4PNU1</accession>
<keyword evidence="3 5" id="KW-0687">Ribonucleoprotein</keyword>
<evidence type="ECO:0000256" key="1">
    <source>
        <dbReference type="ARBA" id="ARBA00006242"/>
    </source>
</evidence>
<keyword evidence="2 5" id="KW-0689">Ribosomal protein</keyword>
<dbReference type="NCBIfam" id="TIGR01011">
    <property type="entry name" value="rpsB_bact"/>
    <property type="match status" value="1"/>
</dbReference>
<evidence type="ECO:0000313" key="9">
    <source>
        <dbReference type="Proteomes" id="UP000179010"/>
    </source>
</evidence>
<dbReference type="GO" id="GO:0022627">
    <property type="term" value="C:cytosolic small ribosomal subunit"/>
    <property type="evidence" value="ECO:0007669"/>
    <property type="project" value="TreeGrafter"/>
</dbReference>
<evidence type="ECO:0000256" key="6">
    <source>
        <dbReference type="RuleBase" id="RU003631"/>
    </source>
</evidence>
<dbReference type="InterPro" id="IPR018130">
    <property type="entry name" value="Ribosomal_uS2_CS"/>
</dbReference>
<gene>
    <name evidence="5" type="primary">rpsB</name>
    <name evidence="8" type="ORF">A2994_01680</name>
</gene>
<evidence type="ECO:0000256" key="5">
    <source>
        <dbReference type="HAMAP-Rule" id="MF_00291"/>
    </source>
</evidence>
<feature type="compositionally biased region" description="Basic and acidic residues" evidence="7">
    <location>
        <begin position="272"/>
        <end position="290"/>
    </location>
</feature>
<name>A0A1F4PNU1_UNCK3</name>
<comment type="caution">
    <text evidence="8">The sequence shown here is derived from an EMBL/GenBank/DDBJ whole genome shotgun (WGS) entry which is preliminary data.</text>
</comment>
<dbReference type="STRING" id="1798539.A2994_01680"/>
<dbReference type="Gene3D" id="3.40.50.10490">
    <property type="entry name" value="Glucose-6-phosphate isomerase like protein, domain 1"/>
    <property type="match status" value="1"/>
</dbReference>
<dbReference type="AlphaFoldDB" id="A0A1F4PNU1"/>
<dbReference type="GO" id="GO:0003735">
    <property type="term" value="F:structural constituent of ribosome"/>
    <property type="evidence" value="ECO:0007669"/>
    <property type="project" value="InterPro"/>
</dbReference>
<dbReference type="InterPro" id="IPR001865">
    <property type="entry name" value="Ribosomal_uS2"/>
</dbReference>
<dbReference type="InterPro" id="IPR023591">
    <property type="entry name" value="Ribosomal_uS2_flav_dom_sf"/>
</dbReference>
<dbReference type="Pfam" id="PF00318">
    <property type="entry name" value="Ribosomal_S2"/>
    <property type="match status" value="1"/>
</dbReference>
<evidence type="ECO:0000256" key="7">
    <source>
        <dbReference type="SAM" id="MobiDB-lite"/>
    </source>
</evidence>
<evidence type="ECO:0000256" key="3">
    <source>
        <dbReference type="ARBA" id="ARBA00023274"/>
    </source>
</evidence>
<comment type="similarity">
    <text evidence="1 5 6">Belongs to the universal ribosomal protein uS2 family.</text>
</comment>